<keyword evidence="1" id="KW-0812">Transmembrane</keyword>
<accession>A0ABW0KBE4</accession>
<protein>
    <submittedName>
        <fullName evidence="2">Uncharacterized protein</fullName>
    </submittedName>
</protein>
<dbReference type="Proteomes" id="UP001596044">
    <property type="component" value="Unassembled WGS sequence"/>
</dbReference>
<keyword evidence="3" id="KW-1185">Reference proteome</keyword>
<name>A0ABW0KBE4_9BACL</name>
<reference evidence="3" key="1">
    <citation type="journal article" date="2019" name="Int. J. Syst. Evol. Microbiol.">
        <title>The Global Catalogue of Microorganisms (GCM) 10K type strain sequencing project: providing services to taxonomists for standard genome sequencing and annotation.</title>
        <authorList>
            <consortium name="The Broad Institute Genomics Platform"/>
            <consortium name="The Broad Institute Genome Sequencing Center for Infectious Disease"/>
            <person name="Wu L."/>
            <person name="Ma J."/>
        </authorList>
    </citation>
    <scope>NUCLEOTIDE SEQUENCE [LARGE SCALE GENOMIC DNA]</scope>
    <source>
        <strain evidence="3">KACC 11904</strain>
    </source>
</reference>
<keyword evidence="1" id="KW-1133">Transmembrane helix</keyword>
<proteinExistence type="predicted"/>
<keyword evidence="1" id="KW-0472">Membrane</keyword>
<comment type="caution">
    <text evidence="2">The sequence shown here is derived from an EMBL/GenBank/DDBJ whole genome shotgun (WGS) entry which is preliminary data.</text>
</comment>
<organism evidence="2 3">
    <name type="scientific">Paenibacillus aestuarii</name>
    <dbReference type="NCBI Taxonomy" id="516965"/>
    <lineage>
        <taxon>Bacteria</taxon>
        <taxon>Bacillati</taxon>
        <taxon>Bacillota</taxon>
        <taxon>Bacilli</taxon>
        <taxon>Bacillales</taxon>
        <taxon>Paenibacillaceae</taxon>
        <taxon>Paenibacillus</taxon>
    </lineage>
</organism>
<dbReference type="EMBL" id="JBHSMJ010000025">
    <property type="protein sequence ID" value="MFC5450096.1"/>
    <property type="molecule type" value="Genomic_DNA"/>
</dbReference>
<sequence>MMNMISTTLNKTWNLSIENKEQAMMLKMVIKRTIAVYGIVGVLIGLGMFGYSFDALNKREVSYKVRKE</sequence>
<evidence type="ECO:0000313" key="3">
    <source>
        <dbReference type="Proteomes" id="UP001596044"/>
    </source>
</evidence>
<evidence type="ECO:0000313" key="2">
    <source>
        <dbReference type="EMBL" id="MFC5450096.1"/>
    </source>
</evidence>
<evidence type="ECO:0000256" key="1">
    <source>
        <dbReference type="SAM" id="Phobius"/>
    </source>
</evidence>
<feature type="transmembrane region" description="Helical" evidence="1">
    <location>
        <begin position="34"/>
        <end position="53"/>
    </location>
</feature>
<dbReference type="RefSeq" id="WP_270885398.1">
    <property type="nucleotide sequence ID" value="NZ_JAQFVF010000089.1"/>
</dbReference>
<gene>
    <name evidence="2" type="ORF">ACFPOG_17750</name>
</gene>